<gene>
    <name evidence="1" type="ORF">GCM10010319_59510</name>
</gene>
<sequence>MFRKDPRRAFSAQAKLIGIITAMALLAGAGLAIFTWNRMSQTTSQSNFCGNLLSREDVKSVGIDLSDYSLSEASSPDDYTMEQLCKISTPAGNTLTPAFSLRYRAADQMWPYGGRSYYDRLQYMYQLPMGSGINGWVGYDTAAVWLPDSCTSKTKIKNGPLQITATFDGDQKKKWGVEETRKRVSQVLMKGAIGVTRNLGCFDESFAKLKPSPEPRMENRAHPGSTCDLPGFSPFQQESSTTTFPEVLSGHDYRMWSCALRPDNDHSDAFIAFSITNNPQLIGDYEKQKSVAKPAGTSPHGQNTRADAGHISLKECSGSKTMLRMLTYSDDPDWPDNYKQAAKTLLPDDEVFERFVQAATKRLGCAPPAQEQ</sequence>
<dbReference type="EMBL" id="BAAABW010000029">
    <property type="protein sequence ID" value="GAA0373291.1"/>
    <property type="molecule type" value="Genomic_DNA"/>
</dbReference>
<organism evidence="1 2">
    <name type="scientific">Streptomyces blastmyceticus</name>
    <dbReference type="NCBI Taxonomy" id="68180"/>
    <lineage>
        <taxon>Bacteria</taxon>
        <taxon>Bacillati</taxon>
        <taxon>Actinomycetota</taxon>
        <taxon>Actinomycetes</taxon>
        <taxon>Kitasatosporales</taxon>
        <taxon>Streptomycetaceae</taxon>
        <taxon>Streptomyces</taxon>
    </lineage>
</organism>
<keyword evidence="2" id="KW-1185">Reference proteome</keyword>
<reference evidence="2" key="1">
    <citation type="journal article" date="2019" name="Int. J. Syst. Evol. Microbiol.">
        <title>The Global Catalogue of Microorganisms (GCM) 10K type strain sequencing project: providing services to taxonomists for standard genome sequencing and annotation.</title>
        <authorList>
            <consortium name="The Broad Institute Genomics Platform"/>
            <consortium name="The Broad Institute Genome Sequencing Center for Infectious Disease"/>
            <person name="Wu L."/>
            <person name="Ma J."/>
        </authorList>
    </citation>
    <scope>NUCLEOTIDE SEQUENCE [LARGE SCALE GENOMIC DNA]</scope>
    <source>
        <strain evidence="2">JCM 4565</strain>
    </source>
</reference>
<dbReference type="Proteomes" id="UP001500063">
    <property type="component" value="Unassembled WGS sequence"/>
</dbReference>
<evidence type="ECO:0000313" key="2">
    <source>
        <dbReference type="Proteomes" id="UP001500063"/>
    </source>
</evidence>
<proteinExistence type="predicted"/>
<evidence type="ECO:0000313" key="1">
    <source>
        <dbReference type="EMBL" id="GAA0373291.1"/>
    </source>
</evidence>
<comment type="caution">
    <text evidence="1">The sequence shown here is derived from an EMBL/GenBank/DDBJ whole genome shotgun (WGS) entry which is preliminary data.</text>
</comment>
<accession>A0ABP3HNG0</accession>
<name>A0ABP3HNG0_9ACTN</name>
<dbReference type="RefSeq" id="WP_344122745.1">
    <property type="nucleotide sequence ID" value="NZ_BAAABW010000029.1"/>
</dbReference>
<protein>
    <submittedName>
        <fullName evidence="1">Uncharacterized protein</fullName>
    </submittedName>
</protein>